<sequence>MRRLTDPRELAALAHPVRIGIIELLSVEGPLTATELAARLGESPANCSWHLRKLAELAFVEETGDGRGRRRPWRVTEIGLSWDSDASPNPAAEQVSLGLAEMMLDRQLDRLHRARARASEEPPEWRDAMEASESATWLTDEELAARNREIRAILVRDLDRVTDPAKRPEGSRLCEFVAWGVPVSFGEASS</sequence>
<comment type="caution">
    <text evidence="5">The sequence shown here is derived from an EMBL/GenBank/DDBJ whole genome shotgun (WGS) entry which is preliminary data.</text>
</comment>
<evidence type="ECO:0000313" key="6">
    <source>
        <dbReference type="Proteomes" id="UP001501821"/>
    </source>
</evidence>
<dbReference type="EMBL" id="BAABAH010000002">
    <property type="protein sequence ID" value="GAA3807250.1"/>
    <property type="molecule type" value="Genomic_DNA"/>
</dbReference>
<keyword evidence="2" id="KW-0238">DNA-binding</keyword>
<dbReference type="SMART" id="SM00418">
    <property type="entry name" value="HTH_ARSR"/>
    <property type="match status" value="1"/>
</dbReference>
<evidence type="ECO:0000256" key="3">
    <source>
        <dbReference type="ARBA" id="ARBA00023163"/>
    </source>
</evidence>
<reference evidence="6" key="1">
    <citation type="journal article" date="2019" name="Int. J. Syst. Evol. Microbiol.">
        <title>The Global Catalogue of Microorganisms (GCM) 10K type strain sequencing project: providing services to taxonomists for standard genome sequencing and annotation.</title>
        <authorList>
            <consortium name="The Broad Institute Genomics Platform"/>
            <consortium name="The Broad Institute Genome Sequencing Center for Infectious Disease"/>
            <person name="Wu L."/>
            <person name="Ma J."/>
        </authorList>
    </citation>
    <scope>NUCLEOTIDE SEQUENCE [LARGE SCALE GENOMIC DNA]</scope>
    <source>
        <strain evidence="6">JCM 16953</strain>
    </source>
</reference>
<evidence type="ECO:0000256" key="1">
    <source>
        <dbReference type="ARBA" id="ARBA00023015"/>
    </source>
</evidence>
<organism evidence="5 6">
    <name type="scientific">Nocardioides panacisoli</name>
    <dbReference type="NCBI Taxonomy" id="627624"/>
    <lineage>
        <taxon>Bacteria</taxon>
        <taxon>Bacillati</taxon>
        <taxon>Actinomycetota</taxon>
        <taxon>Actinomycetes</taxon>
        <taxon>Propionibacteriales</taxon>
        <taxon>Nocardioidaceae</taxon>
        <taxon>Nocardioides</taxon>
    </lineage>
</organism>
<dbReference type="InterPro" id="IPR036390">
    <property type="entry name" value="WH_DNA-bd_sf"/>
</dbReference>
<feature type="domain" description="HTH arsR-type" evidence="4">
    <location>
        <begin position="8"/>
        <end position="101"/>
    </location>
</feature>
<dbReference type="InterPro" id="IPR051081">
    <property type="entry name" value="HTH_MetalResp_TranReg"/>
</dbReference>
<gene>
    <name evidence="5" type="ORF">GCM10022242_07740</name>
</gene>
<dbReference type="SUPFAM" id="SSF46785">
    <property type="entry name" value="Winged helix' DNA-binding domain"/>
    <property type="match status" value="1"/>
</dbReference>
<evidence type="ECO:0000313" key="5">
    <source>
        <dbReference type="EMBL" id="GAA3807250.1"/>
    </source>
</evidence>
<dbReference type="Pfam" id="PF12840">
    <property type="entry name" value="HTH_20"/>
    <property type="match status" value="1"/>
</dbReference>
<keyword evidence="6" id="KW-1185">Reference proteome</keyword>
<dbReference type="PANTHER" id="PTHR33154:SF33">
    <property type="entry name" value="TRANSCRIPTIONAL REPRESSOR SDPR"/>
    <property type="match status" value="1"/>
</dbReference>
<dbReference type="Gene3D" id="1.10.10.10">
    <property type="entry name" value="Winged helix-like DNA-binding domain superfamily/Winged helix DNA-binding domain"/>
    <property type="match status" value="1"/>
</dbReference>
<protein>
    <submittedName>
        <fullName evidence="5">Helix-turn-helix domain-containing protein</fullName>
    </submittedName>
</protein>
<dbReference type="PANTHER" id="PTHR33154">
    <property type="entry name" value="TRANSCRIPTIONAL REGULATOR, ARSR FAMILY"/>
    <property type="match status" value="1"/>
</dbReference>
<accession>A0ABP7HY86</accession>
<dbReference type="InterPro" id="IPR001845">
    <property type="entry name" value="HTH_ArsR_DNA-bd_dom"/>
</dbReference>
<dbReference type="Proteomes" id="UP001501821">
    <property type="component" value="Unassembled WGS sequence"/>
</dbReference>
<proteinExistence type="predicted"/>
<dbReference type="CDD" id="cd00090">
    <property type="entry name" value="HTH_ARSR"/>
    <property type="match status" value="1"/>
</dbReference>
<keyword evidence="1" id="KW-0805">Transcription regulation</keyword>
<evidence type="ECO:0000259" key="4">
    <source>
        <dbReference type="SMART" id="SM00418"/>
    </source>
</evidence>
<keyword evidence="3" id="KW-0804">Transcription</keyword>
<dbReference type="RefSeq" id="WP_344772485.1">
    <property type="nucleotide sequence ID" value="NZ_BAABAH010000002.1"/>
</dbReference>
<name>A0ABP7HY86_9ACTN</name>
<dbReference type="InterPro" id="IPR036388">
    <property type="entry name" value="WH-like_DNA-bd_sf"/>
</dbReference>
<dbReference type="InterPro" id="IPR011991">
    <property type="entry name" value="ArsR-like_HTH"/>
</dbReference>
<evidence type="ECO:0000256" key="2">
    <source>
        <dbReference type="ARBA" id="ARBA00023125"/>
    </source>
</evidence>